<evidence type="ECO:0000259" key="1">
    <source>
        <dbReference type="Pfam" id="PF00582"/>
    </source>
</evidence>
<reference evidence="2 3" key="2">
    <citation type="submission" date="2020-06" db="EMBL/GenBank/DDBJ databases">
        <title>Halomonas songnenensis sp. nov., a moderately halophilic bacterium isolated from saline and alkaline soils.</title>
        <authorList>
            <person name="Jiang J."/>
            <person name="Pan Y."/>
        </authorList>
    </citation>
    <scope>NUCLEOTIDE SEQUENCE [LARGE SCALE GENOMIC DNA]</scope>
    <source>
        <strain evidence="2 3">TBZ9</strain>
    </source>
</reference>
<reference evidence="2 3" key="1">
    <citation type="submission" date="2020-05" db="EMBL/GenBank/DDBJ databases">
        <authorList>
            <person name="Ruan W."/>
            <person name="Jeon C.O."/>
            <person name="Chun B.H."/>
        </authorList>
    </citation>
    <scope>NUCLEOTIDE SEQUENCE [LARGE SCALE GENOMIC DNA]</scope>
    <source>
        <strain evidence="2 3">TBZ9</strain>
    </source>
</reference>
<evidence type="ECO:0000313" key="3">
    <source>
        <dbReference type="Proteomes" id="UP000588806"/>
    </source>
</evidence>
<dbReference type="InterPro" id="IPR006016">
    <property type="entry name" value="UspA"/>
</dbReference>
<dbReference type="CDD" id="cd00293">
    <property type="entry name" value="USP-like"/>
    <property type="match status" value="1"/>
</dbReference>
<dbReference type="SUPFAM" id="SSF52402">
    <property type="entry name" value="Adenine nucleotide alpha hydrolases-like"/>
    <property type="match status" value="1"/>
</dbReference>
<comment type="caution">
    <text evidence="2">The sequence shown here is derived from an EMBL/GenBank/DDBJ whole genome shotgun (WGS) entry which is preliminary data.</text>
</comment>
<feature type="domain" description="UspA" evidence="1">
    <location>
        <begin position="1"/>
        <end position="137"/>
    </location>
</feature>
<dbReference type="RefSeq" id="WP_171702452.1">
    <property type="nucleotide sequence ID" value="NZ_JABFHI010000003.1"/>
</dbReference>
<proteinExistence type="predicted"/>
<accession>A0A7Y3TXD8</accession>
<keyword evidence="3" id="KW-1185">Reference proteome</keyword>
<evidence type="ECO:0000313" key="2">
    <source>
        <dbReference type="EMBL" id="NOG32001.1"/>
    </source>
</evidence>
<protein>
    <submittedName>
        <fullName evidence="2">Universal stress protein</fullName>
    </submittedName>
</protein>
<dbReference type="EMBL" id="JABFHI010000003">
    <property type="protein sequence ID" value="NOG32001.1"/>
    <property type="molecule type" value="Genomic_DNA"/>
</dbReference>
<dbReference type="InterPro" id="IPR014729">
    <property type="entry name" value="Rossmann-like_a/b/a_fold"/>
</dbReference>
<organism evidence="2 3">
    <name type="scientific">Vreelandella azerica</name>
    <dbReference type="NCBI Taxonomy" id="2732867"/>
    <lineage>
        <taxon>Bacteria</taxon>
        <taxon>Pseudomonadati</taxon>
        <taxon>Pseudomonadota</taxon>
        <taxon>Gammaproteobacteria</taxon>
        <taxon>Oceanospirillales</taxon>
        <taxon>Halomonadaceae</taxon>
        <taxon>Vreelandella</taxon>
    </lineage>
</organism>
<dbReference type="Gene3D" id="3.40.50.620">
    <property type="entry name" value="HUPs"/>
    <property type="match status" value="1"/>
</dbReference>
<name>A0A7Y3TXD8_9GAMM</name>
<dbReference type="Pfam" id="PF00582">
    <property type="entry name" value="Usp"/>
    <property type="match status" value="1"/>
</dbReference>
<gene>
    <name evidence="2" type="ORF">HLB35_09955</name>
</gene>
<dbReference type="AlphaFoldDB" id="A0A7Y3TXD8"/>
<dbReference type="Proteomes" id="UP000588806">
    <property type="component" value="Unassembled WGS sequence"/>
</dbReference>
<sequence>MFKHIMVPVDLAHIEVLEPSLEVVADTAKHYDASITYVGVTSTAPNSVARTPDEYQQKLEAFAQKRHSVHGQPVTAKVYSSTDPIANVDDILVKSIDELGIDLVIMATHLPRHLDAVMPSHGGKVATHTDASVFLVRPTES</sequence>